<name>A0A7S2V596_9STRA</name>
<dbReference type="InterPro" id="IPR045103">
    <property type="entry name" value="RNF5/RNF185-like"/>
</dbReference>
<comment type="subcellular location">
    <subcellularLocation>
        <location evidence="2">Endomembrane system</location>
    </subcellularLocation>
</comment>
<organism evidence="14">
    <name type="scientific">Fibrocapsa japonica</name>
    <dbReference type="NCBI Taxonomy" id="94617"/>
    <lineage>
        <taxon>Eukaryota</taxon>
        <taxon>Sar</taxon>
        <taxon>Stramenopiles</taxon>
        <taxon>Ochrophyta</taxon>
        <taxon>Raphidophyceae</taxon>
        <taxon>Chattonellales</taxon>
        <taxon>Chattonellaceae</taxon>
        <taxon>Fibrocapsa</taxon>
    </lineage>
</organism>
<evidence type="ECO:0000256" key="5">
    <source>
        <dbReference type="ARBA" id="ARBA00022679"/>
    </source>
</evidence>
<feature type="compositionally biased region" description="Basic and acidic residues" evidence="12">
    <location>
        <begin position="159"/>
        <end position="178"/>
    </location>
</feature>
<accession>A0A7S2V596</accession>
<keyword evidence="6" id="KW-0479">Metal-binding</keyword>
<keyword evidence="5" id="KW-0808">Transferase</keyword>
<feature type="region of interest" description="Disordered" evidence="12">
    <location>
        <begin position="156"/>
        <end position="203"/>
    </location>
</feature>
<dbReference type="Gene3D" id="3.30.40.10">
    <property type="entry name" value="Zinc/RING finger domain, C3HC4 (zinc finger)"/>
    <property type="match status" value="1"/>
</dbReference>
<evidence type="ECO:0000256" key="12">
    <source>
        <dbReference type="SAM" id="MobiDB-lite"/>
    </source>
</evidence>
<evidence type="ECO:0000259" key="13">
    <source>
        <dbReference type="PROSITE" id="PS50089"/>
    </source>
</evidence>
<dbReference type="Pfam" id="PF13923">
    <property type="entry name" value="zf-C3HC4_2"/>
    <property type="match status" value="1"/>
</dbReference>
<comment type="catalytic activity">
    <reaction evidence="1">
        <text>S-ubiquitinyl-[E2 ubiquitin-conjugating enzyme]-L-cysteine + [acceptor protein]-L-lysine = [E2 ubiquitin-conjugating enzyme]-L-cysteine + N(6)-ubiquitinyl-[acceptor protein]-L-lysine.</text>
        <dbReference type="EC" id="2.3.2.27"/>
    </reaction>
</comment>
<evidence type="ECO:0000256" key="3">
    <source>
        <dbReference type="ARBA" id="ARBA00004906"/>
    </source>
</evidence>
<evidence type="ECO:0000313" key="14">
    <source>
        <dbReference type="EMBL" id="CAD9870239.1"/>
    </source>
</evidence>
<dbReference type="GO" id="GO:0016567">
    <property type="term" value="P:protein ubiquitination"/>
    <property type="evidence" value="ECO:0007669"/>
    <property type="project" value="UniProtKB-UniPathway"/>
</dbReference>
<dbReference type="GO" id="GO:0006511">
    <property type="term" value="P:ubiquitin-dependent protein catabolic process"/>
    <property type="evidence" value="ECO:0007669"/>
    <property type="project" value="InterPro"/>
</dbReference>
<proteinExistence type="predicted"/>
<keyword evidence="9" id="KW-0862">Zinc</keyword>
<dbReference type="PROSITE" id="PS00518">
    <property type="entry name" value="ZF_RING_1"/>
    <property type="match status" value="1"/>
</dbReference>
<dbReference type="InterPro" id="IPR017907">
    <property type="entry name" value="Znf_RING_CS"/>
</dbReference>
<dbReference type="EMBL" id="HBHR01018838">
    <property type="protein sequence ID" value="CAD9870239.1"/>
    <property type="molecule type" value="Transcribed_RNA"/>
</dbReference>
<evidence type="ECO:0000256" key="6">
    <source>
        <dbReference type="ARBA" id="ARBA00022723"/>
    </source>
</evidence>
<dbReference type="GO" id="GO:0061630">
    <property type="term" value="F:ubiquitin protein ligase activity"/>
    <property type="evidence" value="ECO:0007669"/>
    <property type="project" value="UniProtKB-EC"/>
</dbReference>
<dbReference type="AlphaFoldDB" id="A0A7S2V596"/>
<reference evidence="14" key="1">
    <citation type="submission" date="2021-01" db="EMBL/GenBank/DDBJ databases">
        <authorList>
            <person name="Corre E."/>
            <person name="Pelletier E."/>
            <person name="Niang G."/>
            <person name="Scheremetjew M."/>
            <person name="Finn R."/>
            <person name="Kale V."/>
            <person name="Holt S."/>
            <person name="Cochrane G."/>
            <person name="Meng A."/>
            <person name="Brown T."/>
            <person name="Cohen L."/>
        </authorList>
    </citation>
    <scope>NUCLEOTIDE SEQUENCE</scope>
    <source>
        <strain evidence="14">CCMP1661</strain>
    </source>
</reference>
<evidence type="ECO:0000256" key="10">
    <source>
        <dbReference type="ARBA" id="ARBA00023136"/>
    </source>
</evidence>
<feature type="compositionally biased region" description="Low complexity" evidence="12">
    <location>
        <begin position="18"/>
        <end position="62"/>
    </location>
</feature>
<comment type="pathway">
    <text evidence="3">Protein modification; protein ubiquitination.</text>
</comment>
<gene>
    <name evidence="14" type="ORF">FJAP1339_LOCUS9545</name>
</gene>
<evidence type="ECO:0000256" key="4">
    <source>
        <dbReference type="ARBA" id="ARBA00012483"/>
    </source>
</evidence>
<dbReference type="UniPathway" id="UPA00143"/>
<dbReference type="InterPro" id="IPR013083">
    <property type="entry name" value="Znf_RING/FYVE/PHD"/>
</dbReference>
<keyword evidence="8" id="KW-0833">Ubl conjugation pathway</keyword>
<dbReference type="GO" id="GO:0008270">
    <property type="term" value="F:zinc ion binding"/>
    <property type="evidence" value="ECO:0007669"/>
    <property type="project" value="UniProtKB-KW"/>
</dbReference>
<sequence length="270" mass="29252">MMQAEPADGIQLERSQETSSAVTVTVTETGSVVNPEAPSSPTAPTSPTHQAVAAGESSAAGAGVEGGTQTDDSAHRNPDPGTQPRTTQPGHHRHGPIEEDSRFECNICLDLVHEPVVTRCGHLFCWSCLYRWLNVNRTDCPVCKAGVSQDNVIPIYTRGAEEQDPRTKPRHSEGEHIPQRPAGQRPEPRPPQNNNNINDPNQGMAGQFGNVQFSAGFGFFPSLFGLQFQTFSTPQRNNNGVMTPEEIQQAFLSKVLLGLGSLVILCLLMF</sequence>
<dbReference type="SMART" id="SM00184">
    <property type="entry name" value="RING"/>
    <property type="match status" value="1"/>
</dbReference>
<evidence type="ECO:0000256" key="7">
    <source>
        <dbReference type="ARBA" id="ARBA00022771"/>
    </source>
</evidence>
<evidence type="ECO:0000256" key="9">
    <source>
        <dbReference type="ARBA" id="ARBA00022833"/>
    </source>
</evidence>
<feature type="region of interest" description="Disordered" evidence="12">
    <location>
        <begin position="1"/>
        <end position="97"/>
    </location>
</feature>
<dbReference type="GO" id="GO:0005783">
    <property type="term" value="C:endoplasmic reticulum"/>
    <property type="evidence" value="ECO:0007669"/>
    <property type="project" value="InterPro"/>
</dbReference>
<dbReference type="PANTHER" id="PTHR12313">
    <property type="entry name" value="E3 UBIQUITIN-PROTEIN LIGASE RNF5-RELATED"/>
    <property type="match status" value="1"/>
</dbReference>
<protein>
    <recommendedName>
        <fullName evidence="4">RING-type E3 ubiquitin transferase</fullName>
        <ecNumber evidence="4">2.3.2.27</ecNumber>
    </recommendedName>
</protein>
<feature type="domain" description="RING-type" evidence="13">
    <location>
        <begin position="105"/>
        <end position="144"/>
    </location>
</feature>
<feature type="compositionally biased region" description="Low complexity" evidence="12">
    <location>
        <begin position="192"/>
        <end position="201"/>
    </location>
</feature>
<evidence type="ECO:0000256" key="2">
    <source>
        <dbReference type="ARBA" id="ARBA00004308"/>
    </source>
</evidence>
<evidence type="ECO:0000256" key="11">
    <source>
        <dbReference type="PROSITE-ProRule" id="PRU00175"/>
    </source>
</evidence>
<dbReference type="EC" id="2.3.2.27" evidence="4"/>
<dbReference type="InterPro" id="IPR001841">
    <property type="entry name" value="Znf_RING"/>
</dbReference>
<evidence type="ECO:0000256" key="8">
    <source>
        <dbReference type="ARBA" id="ARBA00022786"/>
    </source>
</evidence>
<keyword evidence="7 11" id="KW-0863">Zinc-finger</keyword>
<dbReference type="SUPFAM" id="SSF57850">
    <property type="entry name" value="RING/U-box"/>
    <property type="match status" value="1"/>
</dbReference>
<evidence type="ECO:0000256" key="1">
    <source>
        <dbReference type="ARBA" id="ARBA00000900"/>
    </source>
</evidence>
<keyword evidence="10" id="KW-0472">Membrane</keyword>
<dbReference type="PROSITE" id="PS50089">
    <property type="entry name" value="ZF_RING_2"/>
    <property type="match status" value="1"/>
</dbReference>